<keyword evidence="2" id="KW-1185">Reference proteome</keyword>
<dbReference type="EMBL" id="FXTN01000006">
    <property type="protein sequence ID" value="SMO73219.1"/>
    <property type="molecule type" value="Genomic_DNA"/>
</dbReference>
<dbReference type="AlphaFoldDB" id="A0A521DNA5"/>
<sequence>MEKKQFELFDQVALIKTSFIKDGWATVYQSNKAEVDTQIYCNIVHDEYLTEYLDHHNWMIEPGREGRPSIISRGGQQSSYHAFSENGIEPFLYYKFFTHNKEKYIDVSEEFINYFHLYETGSSKQNRTYFFTDENGDLEEAIKIEAELVQVKLRFLMEYISVRNVHFTVCFDFMCMSSEKLSSFGLEEKYVPFNDEHTHYTHLIRVLPFTGAGELQSWIHGKVIIKNMESRRHSYWFDAGSEDFASFIIGYDQAGDLDKVSSDSEEHKFFTLTYFSKTVLDKYYNNPDKYKVSGYCGREDARNYIFVLDLLDKFTKRAPASEIEPLINSFQDGVMTYSAWNPSDTALSWAGLRNTELMNWNLLAEKLGTLTVNLNELSWFEPGMVIEEYLLKIYSSSRSILNKKHGHGIDQLFQPGIRERMADQYTQVYLLEEWLKKKPEHELWPIAQELKLQIASFKAAQPSGNEQGTTTLSNVVPAVAKFDGKEKTEFQNFIAAYIQTNSASTSKNVVTVFEKICDQLTEVPSFNDAEVKLSFQTILYQSLVFLKLRMDHTKKNHPAMGYLFKSSKNALESALQEDYYTYMSAQPALGDLQTETMDVASGRADVSFNFGSYRIFTEVKREIDDCSFDNLCKLYLGQVMEYGNTSAKLGILLVLDLTDKSHGVGSFESQVKHQISSAPSDQEKRGVVIIKVPGNRVTPSAVKKSQYTTQIRN</sequence>
<reference evidence="1 2" key="1">
    <citation type="submission" date="2017-05" db="EMBL/GenBank/DDBJ databases">
        <authorList>
            <person name="Varghese N."/>
            <person name="Submissions S."/>
        </authorList>
    </citation>
    <scope>NUCLEOTIDE SEQUENCE [LARGE SCALE GENOMIC DNA]</scope>
    <source>
        <strain evidence="1 2">DSM 19036</strain>
    </source>
</reference>
<dbReference type="Proteomes" id="UP000320300">
    <property type="component" value="Unassembled WGS sequence"/>
</dbReference>
<evidence type="ECO:0000313" key="2">
    <source>
        <dbReference type="Proteomes" id="UP000320300"/>
    </source>
</evidence>
<dbReference type="OrthoDB" id="2375320at2"/>
<name>A0A521DNA5_9SPHI</name>
<dbReference type="RefSeq" id="WP_142528557.1">
    <property type="nucleotide sequence ID" value="NZ_CBCSJO010000006.1"/>
</dbReference>
<organism evidence="1 2">
    <name type="scientific">Pedobacter westerhofensis</name>
    <dbReference type="NCBI Taxonomy" id="425512"/>
    <lineage>
        <taxon>Bacteria</taxon>
        <taxon>Pseudomonadati</taxon>
        <taxon>Bacteroidota</taxon>
        <taxon>Sphingobacteriia</taxon>
        <taxon>Sphingobacteriales</taxon>
        <taxon>Sphingobacteriaceae</taxon>
        <taxon>Pedobacter</taxon>
    </lineage>
</organism>
<proteinExistence type="predicted"/>
<protein>
    <submittedName>
        <fullName evidence="1">Uncharacterized protein</fullName>
    </submittedName>
</protein>
<accession>A0A521DNA5</accession>
<evidence type="ECO:0000313" key="1">
    <source>
        <dbReference type="EMBL" id="SMO73219.1"/>
    </source>
</evidence>
<gene>
    <name evidence="1" type="ORF">SAMN06265348_10631</name>
</gene>